<proteinExistence type="predicted"/>
<evidence type="ECO:0000313" key="3">
    <source>
        <dbReference type="Proteomes" id="UP001432027"/>
    </source>
</evidence>
<keyword evidence="1" id="KW-0812">Transmembrane</keyword>
<sequence length="263" mass="30104">MGITWYLAADMQIFLFTPLLILPLAIKPAIGFIVAAVVIIISTATNIFLIYHFHWPTSAAYLFTPDPEMTHFGDEYDMLMYDSPLIRCQIYIMGMLVGWFLQTKKRLRINTLINVACWVLGLSLMLCVVLGLYDQSNGFYIPIFWRAMYSALSRIAWGVGLSWIIISCWYGYGGPLNNFMAWHIWIPFGRLTYCGYLTHIPVMMFILDQRTDTVFFTTFLEAVITGVVPTIALTFFVSVFWSALFEISFEKIQLILLGGLRSS</sequence>
<comment type="caution">
    <text evidence="2">The sequence shown here is derived from an EMBL/GenBank/DDBJ whole genome shotgun (WGS) entry which is preliminary data.</text>
</comment>
<feature type="transmembrane region" description="Helical" evidence="1">
    <location>
        <begin position="153"/>
        <end position="172"/>
    </location>
</feature>
<keyword evidence="1" id="KW-1133">Transmembrane helix</keyword>
<keyword evidence="1" id="KW-0472">Membrane</keyword>
<feature type="transmembrane region" description="Helical" evidence="1">
    <location>
        <begin position="6"/>
        <end position="25"/>
    </location>
</feature>
<organism evidence="2 3">
    <name type="scientific">Pristionchus entomophagus</name>
    <dbReference type="NCBI Taxonomy" id="358040"/>
    <lineage>
        <taxon>Eukaryota</taxon>
        <taxon>Metazoa</taxon>
        <taxon>Ecdysozoa</taxon>
        <taxon>Nematoda</taxon>
        <taxon>Chromadorea</taxon>
        <taxon>Rhabditida</taxon>
        <taxon>Rhabditina</taxon>
        <taxon>Diplogasteromorpha</taxon>
        <taxon>Diplogasteroidea</taxon>
        <taxon>Neodiplogasteridae</taxon>
        <taxon>Pristionchus</taxon>
    </lineage>
</organism>
<keyword evidence="3" id="KW-1185">Reference proteome</keyword>
<name>A0AAV5T9B0_9BILA</name>
<gene>
    <name evidence="2" type="ORF">PENTCL1PPCAC_14340</name>
</gene>
<accession>A0AAV5T9B0</accession>
<feature type="non-terminal residue" evidence="2">
    <location>
        <position position="263"/>
    </location>
</feature>
<reference evidence="2" key="1">
    <citation type="submission" date="2023-10" db="EMBL/GenBank/DDBJ databases">
        <title>Genome assembly of Pristionchus species.</title>
        <authorList>
            <person name="Yoshida K."/>
            <person name="Sommer R.J."/>
        </authorList>
    </citation>
    <scope>NUCLEOTIDE SEQUENCE</scope>
    <source>
        <strain evidence="2">RS0144</strain>
    </source>
</reference>
<feature type="transmembrane region" description="Helical" evidence="1">
    <location>
        <begin position="219"/>
        <end position="244"/>
    </location>
</feature>
<dbReference type="EMBL" id="BTSX01000004">
    <property type="protein sequence ID" value="GMS92165.1"/>
    <property type="molecule type" value="Genomic_DNA"/>
</dbReference>
<evidence type="ECO:0000313" key="2">
    <source>
        <dbReference type="EMBL" id="GMS92165.1"/>
    </source>
</evidence>
<feature type="transmembrane region" description="Helical" evidence="1">
    <location>
        <begin position="84"/>
        <end position="101"/>
    </location>
</feature>
<dbReference type="InterPro" id="IPR052728">
    <property type="entry name" value="O2_lipid_transport_reg"/>
</dbReference>
<evidence type="ECO:0008006" key="4">
    <source>
        <dbReference type="Google" id="ProtNLM"/>
    </source>
</evidence>
<dbReference type="AlphaFoldDB" id="A0AAV5T9B0"/>
<feature type="transmembrane region" description="Helical" evidence="1">
    <location>
        <begin position="32"/>
        <end position="53"/>
    </location>
</feature>
<feature type="transmembrane region" description="Helical" evidence="1">
    <location>
        <begin position="184"/>
        <end position="207"/>
    </location>
</feature>
<dbReference type="Proteomes" id="UP001432027">
    <property type="component" value="Unassembled WGS sequence"/>
</dbReference>
<dbReference type="PANTHER" id="PTHR11161">
    <property type="entry name" value="O-ACYLTRANSFERASE"/>
    <property type="match status" value="1"/>
</dbReference>
<evidence type="ECO:0000256" key="1">
    <source>
        <dbReference type="SAM" id="Phobius"/>
    </source>
</evidence>
<protein>
    <recommendedName>
        <fullName evidence="4">Acyltransferase</fullName>
    </recommendedName>
</protein>
<dbReference type="PANTHER" id="PTHR11161:SF55">
    <property type="entry name" value="NOSE RESISTANT-TO-FLUOXETINE PROTEIN N-TERMINAL DOMAIN-CONTAINING PROTEIN"/>
    <property type="match status" value="1"/>
</dbReference>
<feature type="transmembrane region" description="Helical" evidence="1">
    <location>
        <begin position="113"/>
        <end position="133"/>
    </location>
</feature>